<feature type="transmembrane region" description="Helical" evidence="2">
    <location>
        <begin position="72"/>
        <end position="98"/>
    </location>
</feature>
<feature type="region of interest" description="Disordered" evidence="1">
    <location>
        <begin position="22"/>
        <end position="45"/>
    </location>
</feature>
<dbReference type="Proteomes" id="UP001482620">
    <property type="component" value="Unassembled WGS sequence"/>
</dbReference>
<evidence type="ECO:0000256" key="2">
    <source>
        <dbReference type="SAM" id="Phobius"/>
    </source>
</evidence>
<reference evidence="3 4" key="1">
    <citation type="submission" date="2021-06" db="EMBL/GenBank/DDBJ databases">
        <authorList>
            <person name="Palmer J.M."/>
        </authorList>
    </citation>
    <scope>NUCLEOTIDE SEQUENCE [LARGE SCALE GENOMIC DNA]</scope>
    <source>
        <strain evidence="4">if_2019</strain>
        <tissue evidence="3">Muscle</tissue>
    </source>
</reference>
<evidence type="ECO:0000256" key="1">
    <source>
        <dbReference type="SAM" id="MobiDB-lite"/>
    </source>
</evidence>
<sequence>MKQSYKGVLWIKAYPSIRMAQLKSRPKSDHQRRSLDVHRDTDSSSLPEFELFHKEEWANIYATLVEPWLKRFGAVVAAPLASTLQLCTLICLAITWNLNKIHKCLLLQHDKM</sequence>
<keyword evidence="2" id="KW-0472">Membrane</keyword>
<name>A0ABV0V8S9_9TELE</name>
<proteinExistence type="predicted"/>
<dbReference type="EMBL" id="JAHRIQ010099335">
    <property type="protein sequence ID" value="MEQ2253720.1"/>
    <property type="molecule type" value="Genomic_DNA"/>
</dbReference>
<keyword evidence="2" id="KW-0812">Transmembrane</keyword>
<protein>
    <submittedName>
        <fullName evidence="3">Uncharacterized protein</fullName>
    </submittedName>
</protein>
<keyword evidence="4" id="KW-1185">Reference proteome</keyword>
<accession>A0ABV0V8S9</accession>
<comment type="caution">
    <text evidence="3">The sequence shown here is derived from an EMBL/GenBank/DDBJ whole genome shotgun (WGS) entry which is preliminary data.</text>
</comment>
<keyword evidence="2" id="KW-1133">Transmembrane helix</keyword>
<evidence type="ECO:0000313" key="3">
    <source>
        <dbReference type="EMBL" id="MEQ2253720.1"/>
    </source>
</evidence>
<evidence type="ECO:0000313" key="4">
    <source>
        <dbReference type="Proteomes" id="UP001482620"/>
    </source>
</evidence>
<feature type="compositionally biased region" description="Basic and acidic residues" evidence="1">
    <location>
        <begin position="26"/>
        <end position="42"/>
    </location>
</feature>
<organism evidence="3 4">
    <name type="scientific">Ilyodon furcidens</name>
    <name type="common">goldbreast splitfin</name>
    <dbReference type="NCBI Taxonomy" id="33524"/>
    <lineage>
        <taxon>Eukaryota</taxon>
        <taxon>Metazoa</taxon>
        <taxon>Chordata</taxon>
        <taxon>Craniata</taxon>
        <taxon>Vertebrata</taxon>
        <taxon>Euteleostomi</taxon>
        <taxon>Actinopterygii</taxon>
        <taxon>Neopterygii</taxon>
        <taxon>Teleostei</taxon>
        <taxon>Neoteleostei</taxon>
        <taxon>Acanthomorphata</taxon>
        <taxon>Ovalentaria</taxon>
        <taxon>Atherinomorphae</taxon>
        <taxon>Cyprinodontiformes</taxon>
        <taxon>Goodeidae</taxon>
        <taxon>Ilyodon</taxon>
    </lineage>
</organism>
<gene>
    <name evidence="3" type="ORF">ILYODFUR_035272</name>
</gene>